<evidence type="ECO:0000256" key="7">
    <source>
        <dbReference type="ARBA" id="ARBA00022475"/>
    </source>
</evidence>
<keyword evidence="9 13" id="KW-1133">Transmembrane helix</keyword>
<dbReference type="InterPro" id="IPR048279">
    <property type="entry name" value="MdtK-like"/>
</dbReference>
<evidence type="ECO:0000256" key="12">
    <source>
        <dbReference type="ARBA" id="ARBA00031636"/>
    </source>
</evidence>
<protein>
    <recommendedName>
        <fullName evidence="4">Probable multidrug resistance protein NorM</fullName>
    </recommendedName>
    <alternativeName>
        <fullName evidence="12">Multidrug-efflux transporter</fullName>
    </alternativeName>
</protein>
<dbReference type="GO" id="GO:0042910">
    <property type="term" value="F:xenobiotic transmembrane transporter activity"/>
    <property type="evidence" value="ECO:0007669"/>
    <property type="project" value="InterPro"/>
</dbReference>
<comment type="function">
    <text evidence="1">Multidrug efflux pump.</text>
</comment>
<dbReference type="CDD" id="cd13138">
    <property type="entry name" value="MATE_yoeA_like"/>
    <property type="match status" value="1"/>
</dbReference>
<dbReference type="InterPro" id="IPR002528">
    <property type="entry name" value="MATE_fam"/>
</dbReference>
<proteinExistence type="inferred from homology"/>
<dbReference type="InterPro" id="IPR050222">
    <property type="entry name" value="MATE_MdtK"/>
</dbReference>
<keyword evidence="11 13" id="KW-0472">Membrane</keyword>
<dbReference type="GO" id="GO:0006811">
    <property type="term" value="P:monoatomic ion transport"/>
    <property type="evidence" value="ECO:0007669"/>
    <property type="project" value="UniProtKB-KW"/>
</dbReference>
<evidence type="ECO:0000256" key="9">
    <source>
        <dbReference type="ARBA" id="ARBA00022989"/>
    </source>
</evidence>
<dbReference type="PANTHER" id="PTHR43298:SF2">
    <property type="entry name" value="FMN_FAD EXPORTER YEEO-RELATED"/>
    <property type="match status" value="1"/>
</dbReference>
<feature type="transmembrane region" description="Helical" evidence="13">
    <location>
        <begin position="132"/>
        <end position="150"/>
    </location>
</feature>
<feature type="transmembrane region" description="Helical" evidence="13">
    <location>
        <begin position="409"/>
        <end position="431"/>
    </location>
</feature>
<feature type="transmembrane region" description="Helical" evidence="13">
    <location>
        <begin position="187"/>
        <end position="211"/>
    </location>
</feature>
<keyword evidence="10" id="KW-0406">Ion transport</keyword>
<evidence type="ECO:0000313" key="14">
    <source>
        <dbReference type="EMBL" id="ODR47492.1"/>
    </source>
</evidence>
<evidence type="ECO:0000256" key="1">
    <source>
        <dbReference type="ARBA" id="ARBA00003408"/>
    </source>
</evidence>
<keyword evidence="5" id="KW-0813">Transport</keyword>
<dbReference type="PANTHER" id="PTHR43298">
    <property type="entry name" value="MULTIDRUG RESISTANCE PROTEIN NORM-RELATED"/>
    <property type="match status" value="1"/>
</dbReference>
<evidence type="ECO:0000256" key="13">
    <source>
        <dbReference type="SAM" id="Phobius"/>
    </source>
</evidence>
<evidence type="ECO:0000256" key="10">
    <source>
        <dbReference type="ARBA" id="ARBA00023065"/>
    </source>
</evidence>
<evidence type="ECO:0000256" key="6">
    <source>
        <dbReference type="ARBA" id="ARBA00022449"/>
    </source>
</evidence>
<comment type="subcellular location">
    <subcellularLocation>
        <location evidence="2">Cell membrane</location>
        <topology evidence="2">Multi-pass membrane protein</topology>
    </subcellularLocation>
</comment>
<feature type="transmembrane region" description="Helical" evidence="13">
    <location>
        <begin position="315"/>
        <end position="341"/>
    </location>
</feature>
<accession>A0A1E3UCJ0</accession>
<evidence type="ECO:0000256" key="3">
    <source>
        <dbReference type="ARBA" id="ARBA00010199"/>
    </source>
</evidence>
<dbReference type="OrthoDB" id="9776324at2"/>
<evidence type="ECO:0000256" key="4">
    <source>
        <dbReference type="ARBA" id="ARBA00020268"/>
    </source>
</evidence>
<dbReference type="Proteomes" id="UP000094271">
    <property type="component" value="Unassembled WGS sequence"/>
</dbReference>
<evidence type="ECO:0000256" key="11">
    <source>
        <dbReference type="ARBA" id="ARBA00023136"/>
    </source>
</evidence>
<dbReference type="GO" id="GO:0005886">
    <property type="term" value="C:plasma membrane"/>
    <property type="evidence" value="ECO:0007669"/>
    <property type="project" value="UniProtKB-SubCell"/>
</dbReference>
<feature type="transmembrane region" description="Helical" evidence="13">
    <location>
        <begin position="382"/>
        <end position="403"/>
    </location>
</feature>
<keyword evidence="6" id="KW-0050">Antiport</keyword>
<feature type="transmembrane region" description="Helical" evidence="13">
    <location>
        <begin position="162"/>
        <end position="181"/>
    </location>
</feature>
<comment type="similarity">
    <text evidence="3">Belongs to the multi antimicrobial extrusion (MATE) (TC 2.A.66.1) family.</text>
</comment>
<feature type="transmembrane region" description="Helical" evidence="13">
    <location>
        <begin position="52"/>
        <end position="75"/>
    </location>
</feature>
<dbReference type="PIRSF" id="PIRSF006603">
    <property type="entry name" value="DinF"/>
    <property type="match status" value="1"/>
</dbReference>
<gene>
    <name evidence="14" type="ORF">BEI59_22740</name>
</gene>
<organism evidence="14 15">
    <name type="scientific">Eisenbergiella tayi</name>
    <dbReference type="NCBI Taxonomy" id="1432052"/>
    <lineage>
        <taxon>Bacteria</taxon>
        <taxon>Bacillati</taxon>
        <taxon>Bacillota</taxon>
        <taxon>Clostridia</taxon>
        <taxon>Lachnospirales</taxon>
        <taxon>Lachnospiraceae</taxon>
        <taxon>Eisenbergiella</taxon>
    </lineage>
</organism>
<dbReference type="Pfam" id="PF01554">
    <property type="entry name" value="MatE"/>
    <property type="match status" value="2"/>
</dbReference>
<keyword evidence="7" id="KW-1003">Cell membrane</keyword>
<name>A0A1E3UCJ0_9FIRM</name>
<evidence type="ECO:0000256" key="2">
    <source>
        <dbReference type="ARBA" id="ARBA00004651"/>
    </source>
</evidence>
<feature type="transmembrane region" description="Helical" evidence="13">
    <location>
        <begin position="353"/>
        <end position="375"/>
    </location>
</feature>
<dbReference type="GO" id="GO:0015297">
    <property type="term" value="F:antiporter activity"/>
    <property type="evidence" value="ECO:0007669"/>
    <property type="project" value="UniProtKB-KW"/>
</dbReference>
<dbReference type="RefSeq" id="WP_069431957.1">
    <property type="nucleotide sequence ID" value="NZ_MEHA01000020.1"/>
</dbReference>
<evidence type="ECO:0000313" key="15">
    <source>
        <dbReference type="Proteomes" id="UP000094271"/>
    </source>
</evidence>
<keyword evidence="8 13" id="KW-0812">Transmembrane</keyword>
<dbReference type="EMBL" id="MEHA01000020">
    <property type="protein sequence ID" value="ODR47492.1"/>
    <property type="molecule type" value="Genomic_DNA"/>
</dbReference>
<reference evidence="14 15" key="1">
    <citation type="submission" date="2016-08" db="EMBL/GenBank/DDBJ databases">
        <authorList>
            <person name="Seilhamer J.J."/>
        </authorList>
    </citation>
    <scope>NUCLEOTIDE SEQUENCE [LARGE SCALE GENOMIC DNA]</scope>
    <source>
        <strain evidence="14 15">NML150140-1</strain>
    </source>
</reference>
<evidence type="ECO:0000256" key="8">
    <source>
        <dbReference type="ARBA" id="ARBA00022692"/>
    </source>
</evidence>
<evidence type="ECO:0000256" key="5">
    <source>
        <dbReference type="ARBA" id="ARBA00022448"/>
    </source>
</evidence>
<sequence>MKDLTQGSELKTIFYFSLPILVGNLFQQLYNVADSVIVGNFLGKESLAAVGFSYQINFLLIALSTGISLGASVLISRYFGARDMRQVKKVVDTGFLFSAVLSLTIAAAGACFSYQILVLFRVPENLLTIADTYLKIIFIGVIPTFAYNSLTNILRGVGDSKTPTYILIAATLINIVLDIFFVTALKWGVAGAAAATVAAQTFSFITCMLYMRRRYPDLFIRLWDLQLDRHELKKSLVIGTPAMLQQVFVSVGFMSIQFLINGFGTDCMAAYAAASKVDSFAEMPALNLGQAMTNFTAQNYGAGKIDRVIRGGKSALAMGVGISILISIVICLFPSIFISLFNRDPGVVQIGNGYLRTVSVFYLIFAAMQILNGLLLGYGKALVPMIASIGSLCLLQVPTAILLSGTELAYRGIWIAAPVGWLGGLLIRFLYFRHIARKQAALKEA</sequence>
<dbReference type="NCBIfam" id="TIGR00797">
    <property type="entry name" value="matE"/>
    <property type="match status" value="1"/>
</dbReference>
<comment type="caution">
    <text evidence="14">The sequence shown here is derived from an EMBL/GenBank/DDBJ whole genome shotgun (WGS) entry which is preliminary data.</text>
</comment>
<dbReference type="AlphaFoldDB" id="A0A1E3UCJ0"/>
<feature type="transmembrane region" description="Helical" evidence="13">
    <location>
        <begin position="95"/>
        <end position="120"/>
    </location>
</feature>
<feature type="transmembrane region" description="Helical" evidence="13">
    <location>
        <begin position="12"/>
        <end position="32"/>
    </location>
</feature>